<dbReference type="EMBL" id="SLXP01000010">
    <property type="protein sequence ID" value="TCP39716.1"/>
    <property type="molecule type" value="Genomic_DNA"/>
</dbReference>
<dbReference type="OrthoDB" id="7869559at2"/>
<name>A0A4V2SQP0_9RHOB</name>
<gene>
    <name evidence="2" type="ORF">EV662_11020</name>
</gene>
<sequence>MQKIYAITCVVGWGFFYAFSYLAVTSLNDAAWMPATYAVLAFAGFLTGMLCWVRIVGGKAPSLRPAPVRAPRRREFTREIA</sequence>
<feature type="transmembrane region" description="Helical" evidence="1">
    <location>
        <begin position="5"/>
        <end position="23"/>
    </location>
</feature>
<keyword evidence="3" id="KW-1185">Reference proteome</keyword>
<reference evidence="2 3" key="1">
    <citation type="submission" date="2019-03" db="EMBL/GenBank/DDBJ databases">
        <title>Genomic Encyclopedia of Type Strains, Phase IV (KMG-IV): sequencing the most valuable type-strain genomes for metagenomic binning, comparative biology and taxonomic classification.</title>
        <authorList>
            <person name="Goeker M."/>
        </authorList>
    </citation>
    <scope>NUCLEOTIDE SEQUENCE [LARGE SCALE GENOMIC DNA]</scope>
    <source>
        <strain evidence="2 3">DSM 18063</strain>
    </source>
</reference>
<dbReference type="Proteomes" id="UP000294835">
    <property type="component" value="Unassembled WGS sequence"/>
</dbReference>
<keyword evidence="1" id="KW-0472">Membrane</keyword>
<keyword evidence="1" id="KW-1133">Transmembrane helix</keyword>
<evidence type="ECO:0000313" key="3">
    <source>
        <dbReference type="Proteomes" id="UP000294835"/>
    </source>
</evidence>
<comment type="caution">
    <text evidence="2">The sequence shown here is derived from an EMBL/GenBank/DDBJ whole genome shotgun (WGS) entry which is preliminary data.</text>
</comment>
<protein>
    <submittedName>
        <fullName evidence="2">Uncharacterized protein</fullName>
    </submittedName>
</protein>
<evidence type="ECO:0000313" key="2">
    <source>
        <dbReference type="EMBL" id="TCP39716.1"/>
    </source>
</evidence>
<dbReference type="AlphaFoldDB" id="A0A4V2SQP0"/>
<evidence type="ECO:0000256" key="1">
    <source>
        <dbReference type="SAM" id="Phobius"/>
    </source>
</evidence>
<dbReference type="RefSeq" id="WP_132463978.1">
    <property type="nucleotide sequence ID" value="NZ_SLXP01000010.1"/>
</dbReference>
<organism evidence="2 3">
    <name type="scientific">Rhodovulum marinum</name>
    <dbReference type="NCBI Taxonomy" id="320662"/>
    <lineage>
        <taxon>Bacteria</taxon>
        <taxon>Pseudomonadati</taxon>
        <taxon>Pseudomonadota</taxon>
        <taxon>Alphaproteobacteria</taxon>
        <taxon>Rhodobacterales</taxon>
        <taxon>Paracoccaceae</taxon>
        <taxon>Rhodovulum</taxon>
    </lineage>
</organism>
<keyword evidence="1" id="KW-0812">Transmembrane</keyword>
<accession>A0A4V2SQP0</accession>
<feature type="transmembrane region" description="Helical" evidence="1">
    <location>
        <begin position="35"/>
        <end position="55"/>
    </location>
</feature>
<proteinExistence type="predicted"/>